<dbReference type="SUPFAM" id="SSF54909">
    <property type="entry name" value="Dimeric alpha+beta barrel"/>
    <property type="match status" value="1"/>
</dbReference>
<evidence type="ECO:0000259" key="1">
    <source>
        <dbReference type="PROSITE" id="PS51725"/>
    </source>
</evidence>
<dbReference type="Proteomes" id="UP001500784">
    <property type="component" value="Unassembled WGS sequence"/>
</dbReference>
<accession>A0ABN2PPC9</accession>
<dbReference type="InterPro" id="IPR011008">
    <property type="entry name" value="Dimeric_a/b-barrel"/>
</dbReference>
<feature type="domain" description="ABM" evidence="1">
    <location>
        <begin position="2"/>
        <end position="95"/>
    </location>
</feature>
<dbReference type="PANTHER" id="PTHR34474">
    <property type="entry name" value="SIGNAL TRANSDUCTION PROTEIN TRAP"/>
    <property type="match status" value="1"/>
</dbReference>
<name>A0ABN2PPC9_9MICC</name>
<protein>
    <recommendedName>
        <fullName evidence="1">ABM domain-containing protein</fullName>
    </recommendedName>
</protein>
<dbReference type="PANTHER" id="PTHR34474:SF2">
    <property type="entry name" value="SIGNAL TRANSDUCTION PROTEIN TRAP"/>
    <property type="match status" value="1"/>
</dbReference>
<dbReference type="InterPro" id="IPR007138">
    <property type="entry name" value="ABM_dom"/>
</dbReference>
<sequence length="104" mass="11111">MYVVVNTLDITPDTAEGFEKAFIDSMAHLEGVPGLGRSTLMRPEGASNTYLSTMEFDSKESFMAWLKSDSFKASHSDDQAPGMQAPNAVASYTVIKDTAAPSAG</sequence>
<dbReference type="PROSITE" id="PS51725">
    <property type="entry name" value="ABM"/>
    <property type="match status" value="1"/>
</dbReference>
<dbReference type="Pfam" id="PF03992">
    <property type="entry name" value="ABM"/>
    <property type="match status" value="1"/>
</dbReference>
<dbReference type="RefSeq" id="WP_152229486.1">
    <property type="nucleotide sequence ID" value="NZ_BAAALV010000008.1"/>
</dbReference>
<reference evidence="2 3" key="1">
    <citation type="journal article" date="2019" name="Int. J. Syst. Evol. Microbiol.">
        <title>The Global Catalogue of Microorganisms (GCM) 10K type strain sequencing project: providing services to taxonomists for standard genome sequencing and annotation.</title>
        <authorList>
            <consortium name="The Broad Institute Genomics Platform"/>
            <consortium name="The Broad Institute Genome Sequencing Center for Infectious Disease"/>
            <person name="Wu L."/>
            <person name="Ma J."/>
        </authorList>
    </citation>
    <scope>NUCLEOTIDE SEQUENCE [LARGE SCALE GENOMIC DNA]</scope>
    <source>
        <strain evidence="2 3">JCM 13316</strain>
    </source>
</reference>
<proteinExistence type="predicted"/>
<dbReference type="Gene3D" id="3.30.70.100">
    <property type="match status" value="1"/>
</dbReference>
<comment type="caution">
    <text evidence="2">The sequence shown here is derived from an EMBL/GenBank/DDBJ whole genome shotgun (WGS) entry which is preliminary data.</text>
</comment>
<evidence type="ECO:0000313" key="3">
    <source>
        <dbReference type="Proteomes" id="UP001500784"/>
    </source>
</evidence>
<evidence type="ECO:0000313" key="2">
    <source>
        <dbReference type="EMBL" id="GAA1924755.1"/>
    </source>
</evidence>
<organism evidence="2 3">
    <name type="scientific">Arthrobacter gandavensis</name>
    <dbReference type="NCBI Taxonomy" id="169960"/>
    <lineage>
        <taxon>Bacteria</taxon>
        <taxon>Bacillati</taxon>
        <taxon>Actinomycetota</taxon>
        <taxon>Actinomycetes</taxon>
        <taxon>Micrococcales</taxon>
        <taxon>Micrococcaceae</taxon>
        <taxon>Arthrobacter</taxon>
    </lineage>
</organism>
<dbReference type="InterPro" id="IPR050404">
    <property type="entry name" value="Heme-degrading_MO"/>
</dbReference>
<keyword evidence="3" id="KW-1185">Reference proteome</keyword>
<dbReference type="EMBL" id="BAAALV010000008">
    <property type="protein sequence ID" value="GAA1924755.1"/>
    <property type="molecule type" value="Genomic_DNA"/>
</dbReference>
<gene>
    <name evidence="2" type="ORF">GCM10009688_32300</name>
</gene>